<feature type="transmembrane region" description="Helical" evidence="1">
    <location>
        <begin position="179"/>
        <end position="198"/>
    </location>
</feature>
<dbReference type="AlphaFoldDB" id="A0A2A2GBN3"/>
<sequence>MENHQKFYQQRRNLILSSIAISIYDIIGLEIDVINILGNQVGISNQQNIEILLIVFWVYSLIRFFQYSSIEDSFGHKKLFSQYQKYLSDFRHKYIFKKVARNVDPQSVNSDDMGGRRPFKYEDIKKKSPFKWAYTYKPYDPVKDEEKNKDAVDIYFNIVEISKPYAATFLKMLVLRPAFTEYILPYLLALMTLGIIIYF</sequence>
<evidence type="ECO:0000256" key="1">
    <source>
        <dbReference type="SAM" id="Phobius"/>
    </source>
</evidence>
<organism evidence="2 3">
    <name type="scientific">Fodinibius salipaludis</name>
    <dbReference type="NCBI Taxonomy" id="2032627"/>
    <lineage>
        <taxon>Bacteria</taxon>
        <taxon>Pseudomonadati</taxon>
        <taxon>Balneolota</taxon>
        <taxon>Balneolia</taxon>
        <taxon>Balneolales</taxon>
        <taxon>Balneolaceae</taxon>
        <taxon>Fodinibius</taxon>
    </lineage>
</organism>
<evidence type="ECO:0000313" key="3">
    <source>
        <dbReference type="Proteomes" id="UP000218831"/>
    </source>
</evidence>
<proteinExistence type="predicted"/>
<keyword evidence="3" id="KW-1185">Reference proteome</keyword>
<name>A0A2A2GBN3_9BACT</name>
<accession>A0A2A2GBN3</accession>
<feature type="transmembrane region" description="Helical" evidence="1">
    <location>
        <begin position="51"/>
        <end position="70"/>
    </location>
</feature>
<protein>
    <submittedName>
        <fullName evidence="2">Uncharacterized protein</fullName>
    </submittedName>
</protein>
<keyword evidence="1" id="KW-0812">Transmembrane</keyword>
<feature type="transmembrane region" description="Helical" evidence="1">
    <location>
        <begin position="12"/>
        <end position="31"/>
    </location>
</feature>
<keyword evidence="1" id="KW-0472">Membrane</keyword>
<dbReference type="OrthoDB" id="9998988at2"/>
<dbReference type="EMBL" id="NSKE01000003">
    <property type="protein sequence ID" value="PAU94981.1"/>
    <property type="molecule type" value="Genomic_DNA"/>
</dbReference>
<comment type="caution">
    <text evidence="2">The sequence shown here is derived from an EMBL/GenBank/DDBJ whole genome shotgun (WGS) entry which is preliminary data.</text>
</comment>
<evidence type="ECO:0000313" key="2">
    <source>
        <dbReference type="EMBL" id="PAU94981.1"/>
    </source>
</evidence>
<dbReference type="RefSeq" id="WP_095605848.1">
    <property type="nucleotide sequence ID" value="NZ_NSKE01000003.1"/>
</dbReference>
<reference evidence="2 3" key="1">
    <citation type="submission" date="2017-08" db="EMBL/GenBank/DDBJ databases">
        <title>Aliifodinibius alkalisoli sp. nov., isolated from saline alkaline soil.</title>
        <authorList>
            <person name="Liu D."/>
            <person name="Zhang G."/>
        </authorList>
    </citation>
    <scope>NUCLEOTIDE SEQUENCE [LARGE SCALE GENOMIC DNA]</scope>
    <source>
        <strain evidence="2 3">WN023</strain>
    </source>
</reference>
<gene>
    <name evidence="2" type="ORF">CK503_05830</name>
</gene>
<keyword evidence="1" id="KW-1133">Transmembrane helix</keyword>
<dbReference type="Proteomes" id="UP000218831">
    <property type="component" value="Unassembled WGS sequence"/>
</dbReference>